<protein>
    <submittedName>
        <fullName evidence="6">Urease accessory protein UreE</fullName>
    </submittedName>
</protein>
<dbReference type="CDD" id="cd00571">
    <property type="entry name" value="UreE"/>
    <property type="match status" value="1"/>
</dbReference>
<name>A0A3B0YQX6_9ZZZZ</name>
<keyword evidence="4" id="KW-0143">Chaperone</keyword>
<dbReference type="GO" id="GO:0065003">
    <property type="term" value="P:protein-containing complex assembly"/>
    <property type="evidence" value="ECO:0007669"/>
    <property type="project" value="InterPro"/>
</dbReference>
<dbReference type="Pfam" id="PF02814">
    <property type="entry name" value="UreE_N"/>
    <property type="match status" value="1"/>
</dbReference>
<sequence length="148" mass="16682">MSHVFGRLGERDAAADALLTLQFELRQRSRQRVCLDNGDEAALYLPRGTRLYHGDRLLSDEGLVVKICAAQERVSTLRSDDPVILARACYHLGNRHIALQIGPGWARYLHDHVLDDMVRGLGLEVEAEFEPFEPEPGAYQGGHHHHHD</sequence>
<dbReference type="InterPro" id="IPR036118">
    <property type="entry name" value="UreE_N_sf"/>
</dbReference>
<evidence type="ECO:0000256" key="4">
    <source>
        <dbReference type="ARBA" id="ARBA00023186"/>
    </source>
</evidence>
<dbReference type="SMART" id="SM00988">
    <property type="entry name" value="UreE_N"/>
    <property type="match status" value="1"/>
</dbReference>
<gene>
    <name evidence="6" type="ORF">MNBD_GAMMA13-1440</name>
</gene>
<keyword evidence="3" id="KW-0533">Nickel</keyword>
<dbReference type="EMBL" id="UOFK01000133">
    <property type="protein sequence ID" value="VAW77897.1"/>
    <property type="molecule type" value="Genomic_DNA"/>
</dbReference>
<comment type="subcellular location">
    <subcellularLocation>
        <location evidence="1">Cytoplasm</location>
    </subcellularLocation>
</comment>
<evidence type="ECO:0000256" key="2">
    <source>
        <dbReference type="ARBA" id="ARBA00022490"/>
    </source>
</evidence>
<dbReference type="GO" id="GO:0016151">
    <property type="term" value="F:nickel cation binding"/>
    <property type="evidence" value="ECO:0007669"/>
    <property type="project" value="InterPro"/>
</dbReference>
<dbReference type="NCBIfam" id="NF009751">
    <property type="entry name" value="PRK13261.1-1"/>
    <property type="match status" value="1"/>
</dbReference>
<dbReference type="HAMAP" id="MF_00822">
    <property type="entry name" value="UreE"/>
    <property type="match status" value="1"/>
</dbReference>
<reference evidence="6" key="1">
    <citation type="submission" date="2018-06" db="EMBL/GenBank/DDBJ databases">
        <authorList>
            <person name="Zhirakovskaya E."/>
        </authorList>
    </citation>
    <scope>NUCLEOTIDE SEQUENCE</scope>
</reference>
<keyword evidence="2" id="KW-0963">Cytoplasm</keyword>
<dbReference type="AlphaFoldDB" id="A0A3B0YQX6"/>
<dbReference type="InterPro" id="IPR012406">
    <property type="entry name" value="UreE"/>
</dbReference>
<dbReference type="Gene3D" id="3.30.70.790">
    <property type="entry name" value="UreE, C-terminal domain"/>
    <property type="match status" value="1"/>
</dbReference>
<evidence type="ECO:0000256" key="1">
    <source>
        <dbReference type="ARBA" id="ARBA00004496"/>
    </source>
</evidence>
<dbReference type="GO" id="GO:0006457">
    <property type="term" value="P:protein folding"/>
    <property type="evidence" value="ECO:0007669"/>
    <property type="project" value="InterPro"/>
</dbReference>
<dbReference type="InterPro" id="IPR004029">
    <property type="entry name" value="UreE_N"/>
</dbReference>
<evidence type="ECO:0000256" key="3">
    <source>
        <dbReference type="ARBA" id="ARBA00022596"/>
    </source>
</evidence>
<dbReference type="InterPro" id="IPR007864">
    <property type="entry name" value="UreE_C_dom"/>
</dbReference>
<dbReference type="SUPFAM" id="SSF69287">
    <property type="entry name" value="Urease metallochaperone UreE, N-terminal domain"/>
    <property type="match status" value="1"/>
</dbReference>
<dbReference type="GO" id="GO:0019627">
    <property type="term" value="P:urea metabolic process"/>
    <property type="evidence" value="ECO:0007669"/>
    <property type="project" value="InterPro"/>
</dbReference>
<dbReference type="PIRSF" id="PIRSF036402">
    <property type="entry name" value="Ureas_acces_UreE"/>
    <property type="match status" value="1"/>
</dbReference>
<accession>A0A3B0YQX6</accession>
<dbReference type="Pfam" id="PF05194">
    <property type="entry name" value="UreE_C"/>
    <property type="match status" value="1"/>
</dbReference>
<feature type="domain" description="UreE urease accessory N-terminal" evidence="5">
    <location>
        <begin position="1"/>
        <end position="65"/>
    </location>
</feature>
<dbReference type="SUPFAM" id="SSF69737">
    <property type="entry name" value="Urease metallochaperone UreE, C-terminal domain"/>
    <property type="match status" value="1"/>
</dbReference>
<evidence type="ECO:0000259" key="5">
    <source>
        <dbReference type="SMART" id="SM00988"/>
    </source>
</evidence>
<dbReference type="GO" id="GO:0005737">
    <property type="term" value="C:cytoplasm"/>
    <property type="evidence" value="ECO:0007669"/>
    <property type="project" value="UniProtKB-SubCell"/>
</dbReference>
<evidence type="ECO:0000313" key="6">
    <source>
        <dbReference type="EMBL" id="VAW77897.1"/>
    </source>
</evidence>
<proteinExistence type="inferred from homology"/>
<dbReference type="Gene3D" id="2.60.260.20">
    <property type="entry name" value="Urease metallochaperone UreE, N-terminal domain"/>
    <property type="match status" value="1"/>
</dbReference>
<organism evidence="6">
    <name type="scientific">hydrothermal vent metagenome</name>
    <dbReference type="NCBI Taxonomy" id="652676"/>
    <lineage>
        <taxon>unclassified sequences</taxon>
        <taxon>metagenomes</taxon>
        <taxon>ecological metagenomes</taxon>
    </lineage>
</organism>